<dbReference type="Proteomes" id="UP000037848">
    <property type="component" value="Unassembled WGS sequence"/>
</dbReference>
<organism evidence="2 3">
    <name type="scientific">Pseudoalteromonas porphyrae</name>
    <dbReference type="NCBI Taxonomy" id="187330"/>
    <lineage>
        <taxon>Bacteria</taxon>
        <taxon>Pseudomonadati</taxon>
        <taxon>Pseudomonadota</taxon>
        <taxon>Gammaproteobacteria</taxon>
        <taxon>Alteromonadales</taxon>
        <taxon>Pseudoalteromonadaceae</taxon>
        <taxon>Pseudoalteromonas</taxon>
    </lineage>
</organism>
<evidence type="ECO:0000313" key="3">
    <source>
        <dbReference type="Proteomes" id="UP000037848"/>
    </source>
</evidence>
<feature type="transmembrane region" description="Helical" evidence="1">
    <location>
        <begin position="6"/>
        <end position="26"/>
    </location>
</feature>
<accession>A0A0N1ELB0</accession>
<name>A0A0N1ELB0_9GAMM</name>
<keyword evidence="3" id="KW-1185">Reference proteome</keyword>
<feature type="transmembrane region" description="Helical" evidence="1">
    <location>
        <begin position="69"/>
        <end position="89"/>
    </location>
</feature>
<keyword evidence="1" id="KW-1133">Transmembrane helix</keyword>
<keyword evidence="1" id="KW-0812">Transmembrane</keyword>
<feature type="transmembrane region" description="Helical" evidence="1">
    <location>
        <begin position="38"/>
        <end position="63"/>
    </location>
</feature>
<evidence type="ECO:0000313" key="2">
    <source>
        <dbReference type="EMBL" id="KPH63444.1"/>
    </source>
</evidence>
<dbReference type="AlphaFoldDB" id="A0A0N1ELB0"/>
<protein>
    <submittedName>
        <fullName evidence="2">Uncharacterized protein</fullName>
    </submittedName>
</protein>
<dbReference type="EMBL" id="LHPH01000008">
    <property type="protein sequence ID" value="KPH63444.1"/>
    <property type="molecule type" value="Genomic_DNA"/>
</dbReference>
<dbReference type="RefSeq" id="WP_054205001.1">
    <property type="nucleotide sequence ID" value="NZ_LHPH01000008.1"/>
</dbReference>
<dbReference type="STRING" id="187330.AMS58_10560"/>
<proteinExistence type="predicted"/>
<keyword evidence="1" id="KW-0472">Membrane</keyword>
<gene>
    <name evidence="2" type="ORF">ADS77_09160</name>
</gene>
<reference evidence="2 3" key="1">
    <citation type="submission" date="2015-08" db="EMBL/GenBank/DDBJ databases">
        <title>Draft Genome Sequence of Pseudoalteromonas porphyrae UCD-SED14.</title>
        <authorList>
            <person name="Coil D.A."/>
            <person name="Jospin G."/>
            <person name="Lee R.D."/>
            <person name="Eisen J.A."/>
        </authorList>
    </citation>
    <scope>NUCLEOTIDE SEQUENCE [LARGE SCALE GENOMIC DNA]</scope>
    <source>
        <strain evidence="2 3">UCD-SED14</strain>
    </source>
</reference>
<dbReference type="PATRIC" id="fig|187330.3.peg.3907"/>
<evidence type="ECO:0000256" key="1">
    <source>
        <dbReference type="SAM" id="Phobius"/>
    </source>
</evidence>
<comment type="caution">
    <text evidence="2">The sequence shown here is derived from an EMBL/GenBank/DDBJ whole genome shotgun (WGS) entry which is preliminary data.</text>
</comment>
<sequence>MKFVLSILIINHLCFLGFEYAITSMLNDQISSSSASSYAKLYVILVFPVQLLLELTFFIAMLYQAFIVFKWRANGTLWIGFIATFLMVIF</sequence>